<evidence type="ECO:0000313" key="1">
    <source>
        <dbReference type="EMBL" id="MEU3556119.1"/>
    </source>
</evidence>
<sequence>MTHVHATAAPPAGTGPEDLRRYLDGLWEKEPFVHAAAWTEHLCGVLPLLDLFPDASHDPQEPRRLVEGVRTGALLAALGLFTPNTHFAPSLPAVRAERVPGLGLTLEGRFRYASPQADLSLVPLRVAGEEQLRLVLLPHTHDGLRTYGAGRATEPGWGELTGAVVQEAELSHPVTWDLDGPLVRVLDSYGWEFARRSVTWSARVIADLRRSLAATGSGTEALSTSQYLAHELSKLEIEISLAAAAASFGAELKGEEPGGQSAAAVLLAATDLLTRTARVVEDMSTELGLTPSPCAADSWPAGQIQGYFGGRRMAESQLARRMGLVPEAVAR</sequence>
<dbReference type="EMBL" id="JBEZUR010000027">
    <property type="protein sequence ID" value="MEU3556119.1"/>
    <property type="molecule type" value="Genomic_DNA"/>
</dbReference>
<dbReference type="RefSeq" id="WP_108953354.1">
    <property type="nucleotide sequence ID" value="NZ_BEVZ01000002.1"/>
</dbReference>
<evidence type="ECO:0000313" key="2">
    <source>
        <dbReference type="Proteomes" id="UP001550850"/>
    </source>
</evidence>
<gene>
    <name evidence="1" type="ORF">AB0E65_18150</name>
</gene>
<accession>A0ABV2YKQ9</accession>
<protein>
    <recommendedName>
        <fullName evidence="3">Acyl-CoA dehydrogenase</fullName>
    </recommendedName>
</protein>
<keyword evidence="2" id="KW-1185">Reference proteome</keyword>
<name>A0ABV2YKQ9_9ACTN</name>
<organism evidence="1 2">
    <name type="scientific">Streptomyces fragilis</name>
    <dbReference type="NCBI Taxonomy" id="67301"/>
    <lineage>
        <taxon>Bacteria</taxon>
        <taxon>Bacillati</taxon>
        <taxon>Actinomycetota</taxon>
        <taxon>Actinomycetes</taxon>
        <taxon>Kitasatosporales</taxon>
        <taxon>Streptomycetaceae</taxon>
        <taxon>Streptomyces</taxon>
    </lineage>
</organism>
<reference evidence="1 2" key="1">
    <citation type="submission" date="2024-06" db="EMBL/GenBank/DDBJ databases">
        <title>The Natural Products Discovery Center: Release of the First 8490 Sequenced Strains for Exploring Actinobacteria Biosynthetic Diversity.</title>
        <authorList>
            <person name="Kalkreuter E."/>
            <person name="Kautsar S.A."/>
            <person name="Yang D."/>
            <person name="Bader C.D."/>
            <person name="Teijaro C.N."/>
            <person name="Fluegel L."/>
            <person name="Davis C.M."/>
            <person name="Simpson J.R."/>
            <person name="Lauterbach L."/>
            <person name="Steele A.D."/>
            <person name="Gui C."/>
            <person name="Meng S."/>
            <person name="Li G."/>
            <person name="Viehrig K."/>
            <person name="Ye F."/>
            <person name="Su P."/>
            <person name="Kiefer A.F."/>
            <person name="Nichols A."/>
            <person name="Cepeda A.J."/>
            <person name="Yan W."/>
            <person name="Fan B."/>
            <person name="Jiang Y."/>
            <person name="Adhikari A."/>
            <person name="Zheng C.-J."/>
            <person name="Schuster L."/>
            <person name="Cowan T.M."/>
            <person name="Smanski M.J."/>
            <person name="Chevrette M.G."/>
            <person name="De Carvalho L.P.S."/>
            <person name="Shen B."/>
        </authorList>
    </citation>
    <scope>NUCLEOTIDE SEQUENCE [LARGE SCALE GENOMIC DNA]</scope>
    <source>
        <strain evidence="1 2">NPDC038104</strain>
    </source>
</reference>
<dbReference type="Proteomes" id="UP001550850">
    <property type="component" value="Unassembled WGS sequence"/>
</dbReference>
<evidence type="ECO:0008006" key="3">
    <source>
        <dbReference type="Google" id="ProtNLM"/>
    </source>
</evidence>
<proteinExistence type="predicted"/>
<comment type="caution">
    <text evidence="1">The sequence shown here is derived from an EMBL/GenBank/DDBJ whole genome shotgun (WGS) entry which is preliminary data.</text>
</comment>